<proteinExistence type="predicted"/>
<comment type="caution">
    <text evidence="1">The sequence shown here is derived from an EMBL/GenBank/DDBJ whole genome shotgun (WGS) entry which is preliminary data.</text>
</comment>
<evidence type="ECO:0000313" key="2">
    <source>
        <dbReference type="Proteomes" id="UP000321337"/>
    </source>
</evidence>
<organism evidence="1 2">
    <name type="scientific">Sulfuriferula plumbiphila</name>
    <dbReference type="NCBI Taxonomy" id="171865"/>
    <lineage>
        <taxon>Bacteria</taxon>
        <taxon>Pseudomonadati</taxon>
        <taxon>Pseudomonadota</taxon>
        <taxon>Betaproteobacteria</taxon>
        <taxon>Nitrosomonadales</taxon>
        <taxon>Sulfuricellaceae</taxon>
        <taxon>Sulfuriferula</taxon>
    </lineage>
</organism>
<sequence length="120" mass="13349">MSGWGMSGWFNPDSLVHGRQLAQDASCCGAQTLLVRISRSTRSDEAVQQGIQTAALPGLDFQHRQADMPAQLFIKPRNRSWTHQRARSDVTQKVNANEGGTLSIHAILMREMSGQLRFLD</sequence>
<name>A0A512LAK0_9PROT</name>
<accession>A0A512LAK0</accession>
<dbReference type="EMBL" id="BKAD01000031">
    <property type="protein sequence ID" value="GEP31514.1"/>
    <property type="molecule type" value="Genomic_DNA"/>
</dbReference>
<dbReference type="AlphaFoldDB" id="A0A512LAK0"/>
<evidence type="ECO:0000313" key="1">
    <source>
        <dbReference type="EMBL" id="GEP31514.1"/>
    </source>
</evidence>
<reference evidence="1 2" key="1">
    <citation type="submission" date="2019-07" db="EMBL/GenBank/DDBJ databases">
        <title>Whole genome shotgun sequence of Thiobacillus plumbophilus NBRC 107929.</title>
        <authorList>
            <person name="Hosoyama A."/>
            <person name="Uohara A."/>
            <person name="Ohji S."/>
            <person name="Ichikawa N."/>
        </authorList>
    </citation>
    <scope>NUCLEOTIDE SEQUENCE [LARGE SCALE GENOMIC DNA]</scope>
    <source>
        <strain evidence="1 2">NBRC 107929</strain>
    </source>
</reference>
<gene>
    <name evidence="1" type="ORF">TPL01_26520</name>
</gene>
<keyword evidence="2" id="KW-1185">Reference proteome</keyword>
<protein>
    <submittedName>
        <fullName evidence="1">Uncharacterized protein</fullName>
    </submittedName>
</protein>
<dbReference type="Proteomes" id="UP000321337">
    <property type="component" value="Unassembled WGS sequence"/>
</dbReference>